<dbReference type="EMBL" id="SJZJ01000003">
    <property type="protein sequence ID" value="TCJ30615.1"/>
    <property type="molecule type" value="Genomic_DNA"/>
</dbReference>
<dbReference type="InterPro" id="IPR019587">
    <property type="entry name" value="Polyketide_cyclase/dehydratase"/>
</dbReference>
<protein>
    <submittedName>
        <fullName evidence="1">SRPBCC family protein</fullName>
    </submittedName>
</protein>
<name>A0A4R1CJR5_9ACTN</name>
<accession>A0A4R1CJR5</accession>
<dbReference type="Gene3D" id="3.30.530.20">
    <property type="match status" value="1"/>
</dbReference>
<keyword evidence="2" id="KW-1185">Reference proteome</keyword>
<dbReference type="CDD" id="cd07812">
    <property type="entry name" value="SRPBCC"/>
    <property type="match status" value="1"/>
</dbReference>
<evidence type="ECO:0000313" key="1">
    <source>
        <dbReference type="EMBL" id="TCJ30615.1"/>
    </source>
</evidence>
<dbReference type="Proteomes" id="UP000295453">
    <property type="component" value="Unassembled WGS sequence"/>
</dbReference>
<organism evidence="1 2">
    <name type="scientific">Nocardioides jejuensis</name>
    <dbReference type="NCBI Taxonomy" id="2502782"/>
    <lineage>
        <taxon>Bacteria</taxon>
        <taxon>Bacillati</taxon>
        <taxon>Actinomycetota</taxon>
        <taxon>Actinomycetes</taxon>
        <taxon>Propionibacteriales</taxon>
        <taxon>Nocardioidaceae</taxon>
        <taxon>Nocardioides</taxon>
    </lineage>
</organism>
<evidence type="ECO:0000313" key="2">
    <source>
        <dbReference type="Proteomes" id="UP000295453"/>
    </source>
</evidence>
<dbReference type="Pfam" id="PF10604">
    <property type="entry name" value="Polyketide_cyc2"/>
    <property type="match status" value="1"/>
</dbReference>
<gene>
    <name evidence="1" type="ORF">EPD65_03380</name>
</gene>
<reference evidence="1 2" key="1">
    <citation type="submission" date="2019-03" db="EMBL/GenBank/DDBJ databases">
        <authorList>
            <person name="Kim M.K.M."/>
        </authorList>
    </citation>
    <scope>NUCLEOTIDE SEQUENCE [LARGE SCALE GENOMIC DNA]</scope>
    <source>
        <strain evidence="1 2">18JY15-6</strain>
    </source>
</reference>
<proteinExistence type="predicted"/>
<dbReference type="AlphaFoldDB" id="A0A4R1CJR5"/>
<dbReference type="RefSeq" id="WP_131581740.1">
    <property type="nucleotide sequence ID" value="NZ_SJZJ01000003.1"/>
</dbReference>
<sequence length="154" mass="16993">MALHDVAPLEASVEIAAPPAEVWHRLSNLANMQRWSPQNQRTVVLGKPAVGTKFANLNRRGLLVWPTFGEIVHFDRERKLAFRILDNGTVWSFDLEPTPRGTGVVQRREAPDGIKTLSVGLTTVFMGGTKDFCAELQAGMEQTLAALKADIETL</sequence>
<dbReference type="OrthoDB" id="4618973at2"/>
<dbReference type="InterPro" id="IPR023393">
    <property type="entry name" value="START-like_dom_sf"/>
</dbReference>
<comment type="caution">
    <text evidence="1">The sequence shown here is derived from an EMBL/GenBank/DDBJ whole genome shotgun (WGS) entry which is preliminary data.</text>
</comment>
<dbReference type="SUPFAM" id="SSF55961">
    <property type="entry name" value="Bet v1-like"/>
    <property type="match status" value="1"/>
</dbReference>